<dbReference type="PANTHER" id="PTHR23150">
    <property type="entry name" value="SULFATASE MODIFYING FACTOR 1, 2"/>
    <property type="match status" value="1"/>
</dbReference>
<keyword evidence="1" id="KW-0732">Signal</keyword>
<evidence type="ECO:0000256" key="1">
    <source>
        <dbReference type="SAM" id="SignalP"/>
    </source>
</evidence>
<dbReference type="Pfam" id="PF03781">
    <property type="entry name" value="FGE-sulfatase"/>
    <property type="match status" value="1"/>
</dbReference>
<dbReference type="InterPro" id="IPR051043">
    <property type="entry name" value="Sulfatase_Mod_Factor_Kinase"/>
</dbReference>
<evidence type="ECO:0000313" key="3">
    <source>
        <dbReference type="EMBL" id="GAA4449426.1"/>
    </source>
</evidence>
<name>A0ABP8MF91_9BACT</name>
<gene>
    <name evidence="3" type="ORF">GCM10023156_13940</name>
</gene>
<dbReference type="Gene3D" id="3.90.1580.10">
    <property type="entry name" value="paralog of FGE (formylglycine-generating enzyme)"/>
    <property type="match status" value="1"/>
</dbReference>
<proteinExistence type="predicted"/>
<organism evidence="3 4">
    <name type="scientific">Novipirellula rosea</name>
    <dbReference type="NCBI Taxonomy" id="1031540"/>
    <lineage>
        <taxon>Bacteria</taxon>
        <taxon>Pseudomonadati</taxon>
        <taxon>Planctomycetota</taxon>
        <taxon>Planctomycetia</taxon>
        <taxon>Pirellulales</taxon>
        <taxon>Pirellulaceae</taxon>
        <taxon>Novipirellula</taxon>
    </lineage>
</organism>
<dbReference type="PANTHER" id="PTHR23150:SF19">
    <property type="entry name" value="FORMYLGLYCINE-GENERATING ENZYME"/>
    <property type="match status" value="1"/>
</dbReference>
<protein>
    <submittedName>
        <fullName evidence="3">Formylglycine-generating enzyme family protein</fullName>
    </submittedName>
</protein>
<accession>A0ABP8MF91</accession>
<keyword evidence="4" id="KW-1185">Reference proteome</keyword>
<comment type="caution">
    <text evidence="3">The sequence shown here is derived from an EMBL/GenBank/DDBJ whole genome shotgun (WGS) entry which is preliminary data.</text>
</comment>
<sequence length="418" mass="46962">MFSSLQLRFCMKYLPTQIVKTSSLCLAFSLTFLAADAWADAPDAGKSASAVGIAKEKPSKGPSVKVDEGYMVPYTMTIPGTDLTIDMVPVPGGSFLLGSPEDEEDRGEAEGPQIKVNVDPMWVAKNEINWAQYKEFMSLYNVFKEFEREGIRPVDDSNKADAITAPTQLYEPSFTYEYGERPEQAAVTMTQYAAQQFTKWLSRITGEQYRLPTEAEWEYAARGGKATAFSWGDSADDIDDYAWYYDNADEGQEAVGTKKPNPFGLHDMHGNVAEWTVNQYTEDGYESFADKAPLNAIDVVKWPETSSPCVVRGGSWEMDPEELRSAARLGSDDVEWKDSDPNFPKSPWWLTDYPSRGIGFRLFRSYKPLDKETITKFWDSTSGEVQLDVESRVMEGRGGYGLVDEKLPEVIKTMKEKQ</sequence>
<feature type="chain" id="PRO_5045435213" evidence="1">
    <location>
        <begin position="35"/>
        <end position="418"/>
    </location>
</feature>
<feature type="domain" description="Sulfatase-modifying factor enzyme-like" evidence="2">
    <location>
        <begin position="86"/>
        <end position="334"/>
    </location>
</feature>
<evidence type="ECO:0000313" key="4">
    <source>
        <dbReference type="Proteomes" id="UP001500840"/>
    </source>
</evidence>
<dbReference type="SUPFAM" id="SSF56436">
    <property type="entry name" value="C-type lectin-like"/>
    <property type="match status" value="1"/>
</dbReference>
<dbReference type="Proteomes" id="UP001500840">
    <property type="component" value="Unassembled WGS sequence"/>
</dbReference>
<dbReference type="InterPro" id="IPR016187">
    <property type="entry name" value="CTDL_fold"/>
</dbReference>
<feature type="signal peptide" evidence="1">
    <location>
        <begin position="1"/>
        <end position="34"/>
    </location>
</feature>
<evidence type="ECO:0000259" key="2">
    <source>
        <dbReference type="Pfam" id="PF03781"/>
    </source>
</evidence>
<reference evidence="4" key="1">
    <citation type="journal article" date="2019" name="Int. J. Syst. Evol. Microbiol.">
        <title>The Global Catalogue of Microorganisms (GCM) 10K type strain sequencing project: providing services to taxonomists for standard genome sequencing and annotation.</title>
        <authorList>
            <consortium name="The Broad Institute Genomics Platform"/>
            <consortium name="The Broad Institute Genome Sequencing Center for Infectious Disease"/>
            <person name="Wu L."/>
            <person name="Ma J."/>
        </authorList>
    </citation>
    <scope>NUCLEOTIDE SEQUENCE [LARGE SCALE GENOMIC DNA]</scope>
    <source>
        <strain evidence="4">JCM 17759</strain>
    </source>
</reference>
<dbReference type="InterPro" id="IPR005532">
    <property type="entry name" value="SUMF_dom"/>
</dbReference>
<dbReference type="EMBL" id="BAABGA010000018">
    <property type="protein sequence ID" value="GAA4449426.1"/>
    <property type="molecule type" value="Genomic_DNA"/>
</dbReference>
<dbReference type="InterPro" id="IPR042095">
    <property type="entry name" value="SUMF_sf"/>
</dbReference>